<evidence type="ECO:0000256" key="14">
    <source>
        <dbReference type="SAM" id="MobiDB-lite"/>
    </source>
</evidence>
<protein>
    <recommendedName>
        <fullName evidence="13">Sensor-like histidine kinase SenX3</fullName>
        <ecNumber evidence="3">2.7.13.3</ecNumber>
    </recommendedName>
</protein>
<dbReference type="InterPro" id="IPR003594">
    <property type="entry name" value="HATPase_dom"/>
</dbReference>
<keyword evidence="8" id="KW-0418">Kinase</keyword>
<evidence type="ECO:0000256" key="3">
    <source>
        <dbReference type="ARBA" id="ARBA00012438"/>
    </source>
</evidence>
<evidence type="ECO:0000256" key="11">
    <source>
        <dbReference type="ARBA" id="ARBA00023012"/>
    </source>
</evidence>
<evidence type="ECO:0000256" key="12">
    <source>
        <dbReference type="ARBA" id="ARBA00023136"/>
    </source>
</evidence>
<dbReference type="SMART" id="SM01079">
    <property type="entry name" value="CHASE"/>
    <property type="match status" value="1"/>
</dbReference>
<dbReference type="GO" id="GO:0000155">
    <property type="term" value="F:phosphorelay sensor kinase activity"/>
    <property type="evidence" value="ECO:0007669"/>
    <property type="project" value="InterPro"/>
</dbReference>
<dbReference type="Gene3D" id="1.10.287.130">
    <property type="match status" value="1"/>
</dbReference>
<dbReference type="InterPro" id="IPR035965">
    <property type="entry name" value="PAS-like_dom_sf"/>
</dbReference>
<dbReference type="InterPro" id="IPR004358">
    <property type="entry name" value="Sig_transdc_His_kin-like_C"/>
</dbReference>
<reference evidence="17 18" key="1">
    <citation type="submission" date="2015-10" db="EMBL/GenBank/DDBJ databases">
        <authorList>
            <person name="Gilbert D.G."/>
        </authorList>
    </citation>
    <scope>NUCLEOTIDE SEQUENCE [LARGE SCALE GENOMIC DNA]</scope>
    <source>
        <strain evidence="17 18">NRRL B-16712</strain>
    </source>
</reference>
<feature type="transmembrane region" description="Helical" evidence="15">
    <location>
        <begin position="311"/>
        <end position="332"/>
    </location>
</feature>
<feature type="compositionally biased region" description="Low complexity" evidence="14">
    <location>
        <begin position="755"/>
        <end position="769"/>
    </location>
</feature>
<sequence>MVERGVTAGRVRSRWTGPALAAAVVLGGVLATLFVVAGLRSAQHDGSQRVMDQRAQMALAAVRAETDRYRTLLATTAAGIAAGDELNWADFDLASAPLASAGLIGAVAVAYVVPVTTAQIPAAQAHWRAAGASDLTLRPEPGRDDHYFPVFTRMLNEQDGAGRTGTDLGGVPQPAAALRAAEQTMRPTVSDTYVLVRDRGLPAGRQQQSFVFAAPVWTRANAPVFRGWVVLGLRGGDFLAGVLDTVSQGQLDGSLVAVNNDGSRAEVARLSVPGDPDLSRVDPVPVADHVWELGLRADSARLPGAGSRLPAIVLTGGLILTGLLGWLVLVLATGRARARARVEQATAELRAAEVESRRQAGLLGAIMTTLGDGVSVVDGDGRLLLENPAARRLMGVGDIGGHPETWQEHYGAYRADGVTPMPLEEMPLIRALHGEQTDGVEVFIRNAGRPDGVLLSVDGRPLDPSAGLRGAVAVSRDITDLRRYEKDLAIFAGVVAHDLKAPLAIVRGHCELAIEDHGDEQELQYSLSRIIRSVDRMDTLIETLLAYSTARDAPLRIGDVALEPLIREVLQERAAALRGSGPEPEWSVEPLPAVRADPAMLRHVLDNLIGNAFKYVRPGAVPRATVTSGVAAPGWARIEVSDAGIGIPDPDKARIFESFHRAQGSAAYAGTGLGLAICQRIVDRHGGEIGVEDNPGGGTRFHFTLPAAAVGEDDTMNHIPAEPVGDEDAEVRAALDRALAERAAILDSRLPGMGALPSAAPSSHDPAAARLHAPVPDHQQQD</sequence>
<keyword evidence="4" id="KW-0597">Phosphoprotein</keyword>
<dbReference type="EC" id="2.7.13.3" evidence="3"/>
<comment type="caution">
    <text evidence="17">The sequence shown here is derived from an EMBL/GenBank/DDBJ whole genome shotgun (WGS) entry which is preliminary data.</text>
</comment>
<evidence type="ECO:0000256" key="4">
    <source>
        <dbReference type="ARBA" id="ARBA00022553"/>
    </source>
</evidence>
<proteinExistence type="predicted"/>
<dbReference type="SUPFAM" id="SSF55785">
    <property type="entry name" value="PYP-like sensor domain (PAS domain)"/>
    <property type="match status" value="1"/>
</dbReference>
<dbReference type="PROSITE" id="PS50109">
    <property type="entry name" value="HIS_KIN"/>
    <property type="match status" value="1"/>
</dbReference>
<dbReference type="EMBL" id="LLZH01000268">
    <property type="protein sequence ID" value="KUL29950.1"/>
    <property type="molecule type" value="Genomic_DNA"/>
</dbReference>
<dbReference type="GO" id="GO:0005524">
    <property type="term" value="F:ATP binding"/>
    <property type="evidence" value="ECO:0007669"/>
    <property type="project" value="UniProtKB-KW"/>
</dbReference>
<dbReference type="InterPro" id="IPR005467">
    <property type="entry name" value="His_kinase_dom"/>
</dbReference>
<dbReference type="Pfam" id="PF08448">
    <property type="entry name" value="PAS_4"/>
    <property type="match status" value="1"/>
</dbReference>
<dbReference type="InterPro" id="IPR042240">
    <property type="entry name" value="CHASE_sf"/>
</dbReference>
<keyword evidence="6 15" id="KW-0812">Transmembrane</keyword>
<dbReference type="CDD" id="cd00082">
    <property type="entry name" value="HisKA"/>
    <property type="match status" value="1"/>
</dbReference>
<evidence type="ECO:0000256" key="2">
    <source>
        <dbReference type="ARBA" id="ARBA00004236"/>
    </source>
</evidence>
<dbReference type="InterPro" id="IPR036097">
    <property type="entry name" value="HisK_dim/P_sf"/>
</dbReference>
<keyword evidence="10 15" id="KW-1133">Transmembrane helix</keyword>
<gene>
    <name evidence="17" type="ORF">ADL15_25545</name>
</gene>
<dbReference type="SMART" id="SM00387">
    <property type="entry name" value="HATPase_c"/>
    <property type="match status" value="1"/>
</dbReference>
<dbReference type="Pfam" id="PF02518">
    <property type="entry name" value="HATPase_c"/>
    <property type="match status" value="1"/>
</dbReference>
<evidence type="ECO:0000313" key="17">
    <source>
        <dbReference type="EMBL" id="KUL29950.1"/>
    </source>
</evidence>
<dbReference type="InterPro" id="IPR036890">
    <property type="entry name" value="HATPase_C_sf"/>
</dbReference>
<dbReference type="PRINTS" id="PR00344">
    <property type="entry name" value="BCTRLSENSOR"/>
</dbReference>
<feature type="domain" description="Histidine kinase" evidence="16">
    <location>
        <begin position="494"/>
        <end position="709"/>
    </location>
</feature>
<dbReference type="SUPFAM" id="SSF47384">
    <property type="entry name" value="Homodimeric domain of signal transducing histidine kinase"/>
    <property type="match status" value="1"/>
</dbReference>
<dbReference type="PANTHER" id="PTHR42878:SF7">
    <property type="entry name" value="SENSOR HISTIDINE KINASE GLRK"/>
    <property type="match status" value="1"/>
</dbReference>
<feature type="region of interest" description="Disordered" evidence="14">
    <location>
        <begin position="751"/>
        <end position="782"/>
    </location>
</feature>
<dbReference type="PANTHER" id="PTHR42878">
    <property type="entry name" value="TWO-COMPONENT HISTIDINE KINASE"/>
    <property type="match status" value="1"/>
</dbReference>
<dbReference type="SMART" id="SM00388">
    <property type="entry name" value="HisKA"/>
    <property type="match status" value="1"/>
</dbReference>
<evidence type="ECO:0000256" key="8">
    <source>
        <dbReference type="ARBA" id="ARBA00022777"/>
    </source>
</evidence>
<organism evidence="17 18">
    <name type="scientific">Actinoplanes awajinensis subsp. mycoplanecinus</name>
    <dbReference type="NCBI Taxonomy" id="135947"/>
    <lineage>
        <taxon>Bacteria</taxon>
        <taxon>Bacillati</taxon>
        <taxon>Actinomycetota</taxon>
        <taxon>Actinomycetes</taxon>
        <taxon>Micromonosporales</taxon>
        <taxon>Micromonosporaceae</taxon>
        <taxon>Actinoplanes</taxon>
    </lineage>
</organism>
<dbReference type="InterPro" id="IPR013656">
    <property type="entry name" value="PAS_4"/>
</dbReference>
<dbReference type="Pfam" id="PF03924">
    <property type="entry name" value="CHASE"/>
    <property type="match status" value="1"/>
</dbReference>
<comment type="subcellular location">
    <subcellularLocation>
        <location evidence="2">Cell membrane</location>
    </subcellularLocation>
</comment>
<keyword evidence="7" id="KW-0547">Nucleotide-binding</keyword>
<dbReference type="Gene3D" id="3.30.565.10">
    <property type="entry name" value="Histidine kinase-like ATPase, C-terminal domain"/>
    <property type="match status" value="1"/>
</dbReference>
<dbReference type="GO" id="GO:0007234">
    <property type="term" value="P:osmosensory signaling via phosphorelay pathway"/>
    <property type="evidence" value="ECO:0007669"/>
    <property type="project" value="TreeGrafter"/>
</dbReference>
<keyword evidence="18" id="KW-1185">Reference proteome</keyword>
<dbReference type="GO" id="GO:0005886">
    <property type="term" value="C:plasma membrane"/>
    <property type="evidence" value="ECO:0007669"/>
    <property type="project" value="UniProtKB-SubCell"/>
</dbReference>
<dbReference type="Pfam" id="PF00512">
    <property type="entry name" value="HisKA"/>
    <property type="match status" value="1"/>
</dbReference>
<keyword evidence="11" id="KW-0902">Two-component regulatory system</keyword>
<evidence type="ECO:0000256" key="10">
    <source>
        <dbReference type="ARBA" id="ARBA00022989"/>
    </source>
</evidence>
<dbReference type="Proteomes" id="UP000053244">
    <property type="component" value="Unassembled WGS sequence"/>
</dbReference>
<dbReference type="Gene3D" id="3.30.450.20">
    <property type="entry name" value="PAS domain"/>
    <property type="match status" value="1"/>
</dbReference>
<evidence type="ECO:0000256" key="15">
    <source>
        <dbReference type="SAM" id="Phobius"/>
    </source>
</evidence>
<evidence type="ECO:0000256" key="9">
    <source>
        <dbReference type="ARBA" id="ARBA00022840"/>
    </source>
</evidence>
<dbReference type="SUPFAM" id="SSF55874">
    <property type="entry name" value="ATPase domain of HSP90 chaperone/DNA topoisomerase II/histidine kinase"/>
    <property type="match status" value="1"/>
</dbReference>
<evidence type="ECO:0000313" key="18">
    <source>
        <dbReference type="Proteomes" id="UP000053244"/>
    </source>
</evidence>
<dbReference type="InterPro" id="IPR050351">
    <property type="entry name" value="BphY/WalK/GraS-like"/>
</dbReference>
<evidence type="ECO:0000256" key="6">
    <source>
        <dbReference type="ARBA" id="ARBA00022692"/>
    </source>
</evidence>
<evidence type="ECO:0000256" key="13">
    <source>
        <dbReference type="ARBA" id="ARBA00039401"/>
    </source>
</evidence>
<evidence type="ECO:0000259" key="16">
    <source>
        <dbReference type="PROSITE" id="PS50109"/>
    </source>
</evidence>
<dbReference type="Gene3D" id="3.30.450.350">
    <property type="entry name" value="CHASE domain"/>
    <property type="match status" value="1"/>
</dbReference>
<dbReference type="AlphaFoldDB" id="A0A124G9R7"/>
<dbReference type="OrthoDB" id="5241402at2"/>
<keyword evidence="9" id="KW-0067">ATP-binding</keyword>
<comment type="catalytic activity">
    <reaction evidence="1">
        <text>ATP + protein L-histidine = ADP + protein N-phospho-L-histidine.</text>
        <dbReference type="EC" id="2.7.13.3"/>
    </reaction>
</comment>
<evidence type="ECO:0000256" key="1">
    <source>
        <dbReference type="ARBA" id="ARBA00000085"/>
    </source>
</evidence>
<feature type="transmembrane region" description="Helical" evidence="15">
    <location>
        <begin position="20"/>
        <end position="39"/>
    </location>
</feature>
<dbReference type="GO" id="GO:0030295">
    <property type="term" value="F:protein kinase activator activity"/>
    <property type="evidence" value="ECO:0007669"/>
    <property type="project" value="TreeGrafter"/>
</dbReference>
<dbReference type="InterPro" id="IPR003661">
    <property type="entry name" value="HisK_dim/P_dom"/>
</dbReference>
<name>A0A124G9R7_9ACTN</name>
<keyword evidence="5" id="KW-0808">Transferase</keyword>
<evidence type="ECO:0000256" key="7">
    <source>
        <dbReference type="ARBA" id="ARBA00022741"/>
    </source>
</evidence>
<evidence type="ECO:0000256" key="5">
    <source>
        <dbReference type="ARBA" id="ARBA00022679"/>
    </source>
</evidence>
<dbReference type="InterPro" id="IPR006189">
    <property type="entry name" value="CHASE_dom"/>
</dbReference>
<dbReference type="GO" id="GO:0000156">
    <property type="term" value="F:phosphorelay response regulator activity"/>
    <property type="evidence" value="ECO:0007669"/>
    <property type="project" value="TreeGrafter"/>
</dbReference>
<keyword evidence="12 15" id="KW-0472">Membrane</keyword>
<accession>A0A124G9R7</accession>